<feature type="compositionally biased region" description="Low complexity" evidence="2">
    <location>
        <begin position="70"/>
        <end position="89"/>
    </location>
</feature>
<accession>A0A6U6JDY3</accession>
<name>A0A6U6JDY3_9DINO</name>
<keyword evidence="1" id="KW-0479">Metal-binding</keyword>
<evidence type="ECO:0000256" key="1">
    <source>
        <dbReference type="PROSITE-ProRule" id="PRU00723"/>
    </source>
</evidence>
<evidence type="ECO:0000256" key="2">
    <source>
        <dbReference type="SAM" id="MobiDB-lite"/>
    </source>
</evidence>
<feature type="zinc finger region" description="C3H1-type" evidence="1">
    <location>
        <begin position="147"/>
        <end position="169"/>
    </location>
</feature>
<proteinExistence type="predicted"/>
<dbReference type="PROSITE" id="PS50103">
    <property type="entry name" value="ZF_C3H1"/>
    <property type="match status" value="1"/>
</dbReference>
<evidence type="ECO:0000259" key="3">
    <source>
        <dbReference type="PROSITE" id="PS50103"/>
    </source>
</evidence>
<gene>
    <name evidence="4" type="ORF">BRAN1462_LOCUS12421</name>
</gene>
<sequence>MAHHQTPSAMAPLPPLPPLLPFRPPPGLTLDVAAAWAPPASACKGGCELNLCAAWRSCASPGGAAASDCSTSTGSPGPSSPASSGNANSAGRGAVYTPGLVLQREIASGCEPTVQLSLQSAVAVPAAGTADCPSVGSAAHWAGLCRPCDFFHRGRCTNGAACKYCHLCGKEAMLLRSKAKRMLRKARAAAA</sequence>
<dbReference type="AlphaFoldDB" id="A0A6U6JDY3"/>
<protein>
    <recommendedName>
        <fullName evidence="3">C3H1-type domain-containing protein</fullName>
    </recommendedName>
</protein>
<keyword evidence="1" id="KW-0862">Zinc</keyword>
<dbReference type="GO" id="GO:0008270">
    <property type="term" value="F:zinc ion binding"/>
    <property type="evidence" value="ECO:0007669"/>
    <property type="project" value="UniProtKB-KW"/>
</dbReference>
<organism evidence="4">
    <name type="scientific">Zooxanthella nutricula</name>
    <dbReference type="NCBI Taxonomy" id="1333877"/>
    <lineage>
        <taxon>Eukaryota</taxon>
        <taxon>Sar</taxon>
        <taxon>Alveolata</taxon>
        <taxon>Dinophyceae</taxon>
        <taxon>Peridiniales</taxon>
        <taxon>Peridiniales incertae sedis</taxon>
        <taxon>Zooxanthella</taxon>
    </lineage>
</organism>
<feature type="region of interest" description="Disordered" evidence="2">
    <location>
        <begin position="69"/>
        <end position="89"/>
    </location>
</feature>
<evidence type="ECO:0000313" key="4">
    <source>
        <dbReference type="EMBL" id="CAD9530452.1"/>
    </source>
</evidence>
<feature type="domain" description="C3H1-type" evidence="3">
    <location>
        <begin position="147"/>
        <end position="169"/>
    </location>
</feature>
<dbReference type="InterPro" id="IPR000571">
    <property type="entry name" value="Znf_CCCH"/>
</dbReference>
<keyword evidence="1" id="KW-0863">Zinc-finger</keyword>
<dbReference type="EMBL" id="HBGW01019641">
    <property type="protein sequence ID" value="CAD9530452.1"/>
    <property type="molecule type" value="Transcribed_RNA"/>
</dbReference>
<reference evidence="4" key="1">
    <citation type="submission" date="2021-01" db="EMBL/GenBank/DDBJ databases">
        <authorList>
            <person name="Corre E."/>
            <person name="Pelletier E."/>
            <person name="Niang G."/>
            <person name="Scheremetjew M."/>
            <person name="Finn R."/>
            <person name="Kale V."/>
            <person name="Holt S."/>
            <person name="Cochrane G."/>
            <person name="Meng A."/>
            <person name="Brown T."/>
            <person name="Cohen L."/>
        </authorList>
    </citation>
    <scope>NUCLEOTIDE SEQUENCE</scope>
    <source>
        <strain evidence="4">RCC3387</strain>
    </source>
</reference>